<organism evidence="1 2">
    <name type="scientific">Candidatus Woesebacteria bacterium GW2011_GWA1_37_8</name>
    <dbReference type="NCBI Taxonomy" id="1618546"/>
    <lineage>
        <taxon>Bacteria</taxon>
        <taxon>Candidatus Woeseibacteriota</taxon>
    </lineage>
</organism>
<comment type="caution">
    <text evidence="1">The sequence shown here is derived from an EMBL/GenBank/DDBJ whole genome shotgun (WGS) entry which is preliminary data.</text>
</comment>
<name>A0A0G0KYN9_9BACT</name>
<proteinExistence type="predicted"/>
<gene>
    <name evidence="1" type="ORF">US62_C0012G0010</name>
</gene>
<sequence length="108" mass="12018">MAKLADAQVLGTCGGNSLEVQVLSSALDNSLNAIIIMVMANERHFNIVMMADEIWKDRGQPEVYVTPPEHNFQKVFDDTKKYYSSRIGTVFIEEQGKPATVEGAKRGR</sequence>
<dbReference type="Proteomes" id="UP000034603">
    <property type="component" value="Unassembled WGS sequence"/>
</dbReference>
<accession>A0A0G0KYN9</accession>
<evidence type="ECO:0000313" key="2">
    <source>
        <dbReference type="Proteomes" id="UP000034603"/>
    </source>
</evidence>
<dbReference type="EMBL" id="LBTR01000012">
    <property type="protein sequence ID" value="KKQ45596.1"/>
    <property type="molecule type" value="Genomic_DNA"/>
</dbReference>
<dbReference type="AlphaFoldDB" id="A0A0G0KYN9"/>
<reference evidence="1 2" key="1">
    <citation type="journal article" date="2015" name="Nature">
        <title>rRNA introns, odd ribosomes, and small enigmatic genomes across a large radiation of phyla.</title>
        <authorList>
            <person name="Brown C.T."/>
            <person name="Hug L.A."/>
            <person name="Thomas B.C."/>
            <person name="Sharon I."/>
            <person name="Castelle C.J."/>
            <person name="Singh A."/>
            <person name="Wilkins M.J."/>
            <person name="Williams K.H."/>
            <person name="Banfield J.F."/>
        </authorList>
    </citation>
    <scope>NUCLEOTIDE SEQUENCE [LARGE SCALE GENOMIC DNA]</scope>
</reference>
<evidence type="ECO:0000313" key="1">
    <source>
        <dbReference type="EMBL" id="KKQ45596.1"/>
    </source>
</evidence>
<protein>
    <submittedName>
        <fullName evidence="1">Uncharacterized protein</fullName>
    </submittedName>
</protein>